<dbReference type="GeneTree" id="ENSGT00940000180012"/>
<accession>A0A4W6DFL3</accession>
<dbReference type="PANTHER" id="PTHR46060">
    <property type="entry name" value="MARINER MOS1 TRANSPOSASE-LIKE PROTEIN"/>
    <property type="match status" value="1"/>
</dbReference>
<evidence type="ECO:0000313" key="2">
    <source>
        <dbReference type="Proteomes" id="UP000314980"/>
    </source>
</evidence>
<dbReference type="InParanoid" id="A0A4W6DFL3"/>
<dbReference type="AlphaFoldDB" id="A0A4W6DFL3"/>
<dbReference type="Ensembl" id="ENSLCAT00010024444.1">
    <property type="protein sequence ID" value="ENSLCAP00010023923.1"/>
    <property type="gene ID" value="ENSLCAG00010011231.1"/>
</dbReference>
<dbReference type="Gene3D" id="1.10.10.1450">
    <property type="match status" value="1"/>
</dbReference>
<keyword evidence="2" id="KW-1185">Reference proteome</keyword>
<name>A0A4W6DFL3_LATCA</name>
<reference evidence="1" key="2">
    <citation type="submission" date="2025-08" db="UniProtKB">
        <authorList>
            <consortium name="Ensembl"/>
        </authorList>
    </citation>
    <scope>IDENTIFICATION</scope>
</reference>
<dbReference type="GO" id="GO:0003676">
    <property type="term" value="F:nucleic acid binding"/>
    <property type="evidence" value="ECO:0007669"/>
    <property type="project" value="InterPro"/>
</dbReference>
<evidence type="ECO:0000313" key="1">
    <source>
        <dbReference type="Ensembl" id="ENSLCAP00010023923.1"/>
    </source>
</evidence>
<dbReference type="Proteomes" id="UP000314980">
    <property type="component" value="Unassembled WGS sequence"/>
</dbReference>
<protein>
    <recommendedName>
        <fullName evidence="3">Mos1 transposase HTH domain-containing protein</fullName>
    </recommendedName>
</protein>
<dbReference type="Gene3D" id="3.30.420.10">
    <property type="entry name" value="Ribonuclease H-like superfamily/Ribonuclease H"/>
    <property type="match status" value="1"/>
</dbReference>
<sequence length="176" mass="20466">MISLKVEQRINLKFLVKLNKTAAESFHTLYGEHCMSCACVFEWHKRFCEGREDVQDDEHSELPYTSKMSENIQKIEQIIRGLSIRMIAEMVSIDKETVWQILHENLNKTKVCAKVVPKLLTPDQKEKQFLAPKQITVVHHPPYSPDLALCDFFLFPKIKSVLKGTLPTRAIQWKNK</sequence>
<dbReference type="STRING" id="8187.ENSLCAP00010023923"/>
<reference evidence="2" key="1">
    <citation type="submission" date="2015-09" db="EMBL/GenBank/DDBJ databases">
        <authorList>
            <person name="Sai Rama Sridatta P."/>
        </authorList>
    </citation>
    <scope>NUCLEOTIDE SEQUENCE [LARGE SCALE GENOMIC DNA]</scope>
</reference>
<dbReference type="InterPro" id="IPR052709">
    <property type="entry name" value="Transposase-MT_Hybrid"/>
</dbReference>
<dbReference type="InterPro" id="IPR036397">
    <property type="entry name" value="RNaseH_sf"/>
</dbReference>
<proteinExistence type="predicted"/>
<organism evidence="1 2">
    <name type="scientific">Lates calcarifer</name>
    <name type="common">Barramundi</name>
    <name type="synonym">Holocentrus calcarifer</name>
    <dbReference type="NCBI Taxonomy" id="8187"/>
    <lineage>
        <taxon>Eukaryota</taxon>
        <taxon>Metazoa</taxon>
        <taxon>Chordata</taxon>
        <taxon>Craniata</taxon>
        <taxon>Vertebrata</taxon>
        <taxon>Euteleostomi</taxon>
        <taxon>Actinopterygii</taxon>
        <taxon>Neopterygii</taxon>
        <taxon>Teleostei</taxon>
        <taxon>Neoteleostei</taxon>
        <taxon>Acanthomorphata</taxon>
        <taxon>Carangaria</taxon>
        <taxon>Carangaria incertae sedis</taxon>
        <taxon>Centropomidae</taxon>
        <taxon>Lates</taxon>
    </lineage>
</organism>
<reference evidence="1" key="3">
    <citation type="submission" date="2025-09" db="UniProtKB">
        <authorList>
            <consortium name="Ensembl"/>
        </authorList>
    </citation>
    <scope>IDENTIFICATION</scope>
</reference>
<dbReference type="PANTHER" id="PTHR46060:SF1">
    <property type="entry name" value="MARINER MOS1 TRANSPOSASE-LIKE PROTEIN"/>
    <property type="match status" value="1"/>
</dbReference>
<evidence type="ECO:0008006" key="3">
    <source>
        <dbReference type="Google" id="ProtNLM"/>
    </source>
</evidence>